<organism evidence="1 2">
    <name type="scientific">Bifidobacterium pullorum subsp. gallinarum</name>
    <dbReference type="NCBI Taxonomy" id="78344"/>
    <lineage>
        <taxon>Bacteria</taxon>
        <taxon>Bacillati</taxon>
        <taxon>Actinomycetota</taxon>
        <taxon>Actinomycetes</taxon>
        <taxon>Bifidobacteriales</taxon>
        <taxon>Bifidobacteriaceae</taxon>
        <taxon>Bifidobacterium</taxon>
    </lineage>
</organism>
<protein>
    <submittedName>
        <fullName evidence="1">Uncharacterized protein</fullName>
    </submittedName>
</protein>
<name>A0A087ANF9_9BIFI</name>
<dbReference type="Proteomes" id="UP000029046">
    <property type="component" value="Unassembled WGS sequence"/>
</dbReference>
<dbReference type="AlphaFoldDB" id="A0A087ANF9"/>
<gene>
    <name evidence="1" type="ORF">BIGA_0896</name>
</gene>
<comment type="caution">
    <text evidence="1">The sequence shown here is derived from an EMBL/GenBank/DDBJ whole genome shotgun (WGS) entry which is preliminary data.</text>
</comment>
<reference evidence="1 2" key="1">
    <citation type="submission" date="2014-03" db="EMBL/GenBank/DDBJ databases">
        <title>Genomics of Bifidobacteria.</title>
        <authorList>
            <person name="Ventura M."/>
            <person name="Milani C."/>
            <person name="Lugli G.A."/>
        </authorList>
    </citation>
    <scope>NUCLEOTIDE SEQUENCE [LARGE SCALE GENOMIC DNA]</scope>
    <source>
        <strain evidence="1 2">LMG 11586</strain>
    </source>
</reference>
<dbReference type="EMBL" id="JGYX01000005">
    <property type="protein sequence ID" value="KFI60309.1"/>
    <property type="molecule type" value="Genomic_DNA"/>
</dbReference>
<keyword evidence="2" id="KW-1185">Reference proteome</keyword>
<sequence length="225" mass="25323">MKKPQYSDTLRHGACFNTIETSQIPFDTSRKMNTRERSLYELLYRIFTWLMQYAFGPYWHTTSPRAHALAHMLALTAYANYITQVPLAFEASGKNLPARRLLDAFSFLVSDCVVNVSPVHRPIARIDVNLCEIDKHTDMLAELPLLPSLAVADRGTAATLRRDMVTDAGERWQHILTNGAEWSKVVTSVARIAGGIWEQVADWLMHPDRIPISVPVDDGEASNGK</sequence>
<dbReference type="eggNOG" id="ENOG5031WBR">
    <property type="taxonomic scope" value="Bacteria"/>
</dbReference>
<evidence type="ECO:0000313" key="2">
    <source>
        <dbReference type="Proteomes" id="UP000029046"/>
    </source>
</evidence>
<proteinExistence type="predicted"/>
<evidence type="ECO:0000313" key="1">
    <source>
        <dbReference type="EMBL" id="KFI60309.1"/>
    </source>
</evidence>
<accession>A0A087ANF9</accession>